<dbReference type="Ensembl" id="ENSMFAT00000099232.1">
    <property type="protein sequence ID" value="ENSMFAP00000049557.1"/>
    <property type="gene ID" value="ENSMFAG00000047612.1"/>
</dbReference>
<sequence>DGISLLLPRLECSGAILAHCNIHLPGSSSSLASVSLVAGITGACHHTRLIFLFLVEAGFHHVGQVGLELLTSSDPPASASQSAGITGMSHHAWPTLSILSCASLHLYIFFGEMLIPVICPNLNWVICLFIIKF</sequence>
<organism evidence="2 3">
    <name type="scientific">Macaca fascicularis</name>
    <name type="common">Crab-eating macaque</name>
    <name type="synonym">Cynomolgus monkey</name>
    <dbReference type="NCBI Taxonomy" id="9541"/>
    <lineage>
        <taxon>Eukaryota</taxon>
        <taxon>Metazoa</taxon>
        <taxon>Chordata</taxon>
        <taxon>Craniata</taxon>
        <taxon>Vertebrata</taxon>
        <taxon>Euteleostomi</taxon>
        <taxon>Mammalia</taxon>
        <taxon>Eutheria</taxon>
        <taxon>Euarchontoglires</taxon>
        <taxon>Primates</taxon>
        <taxon>Haplorrhini</taxon>
        <taxon>Catarrhini</taxon>
        <taxon>Cercopithecidae</taxon>
        <taxon>Cercopithecinae</taxon>
        <taxon>Macaca</taxon>
    </lineage>
</organism>
<dbReference type="Proteomes" id="UP000233100">
    <property type="component" value="Chromosome 16"/>
</dbReference>
<keyword evidence="3" id="KW-1185">Reference proteome</keyword>
<reference evidence="2" key="2">
    <citation type="submission" date="2025-08" db="UniProtKB">
        <authorList>
            <consortium name="Ensembl"/>
        </authorList>
    </citation>
    <scope>IDENTIFICATION</scope>
</reference>
<keyword evidence="1" id="KW-0472">Membrane</keyword>
<keyword evidence="1" id="KW-0812">Transmembrane</keyword>
<dbReference type="PRINTS" id="PR02045">
    <property type="entry name" value="F138DOMAIN"/>
</dbReference>
<dbReference type="PANTHER" id="PTHR12138">
    <property type="entry name" value="PRIMATE-EXPANDED PROTEIN FAMILY"/>
    <property type="match status" value="1"/>
</dbReference>
<evidence type="ECO:0000256" key="1">
    <source>
        <dbReference type="SAM" id="Phobius"/>
    </source>
</evidence>
<protein>
    <submittedName>
        <fullName evidence="2">Uncharacterized protein</fullName>
    </submittedName>
</protein>
<dbReference type="GeneTree" id="ENSGT01120000271815"/>
<evidence type="ECO:0000313" key="2">
    <source>
        <dbReference type="Ensembl" id="ENSMFAP00000049557.1"/>
    </source>
</evidence>
<proteinExistence type="predicted"/>
<dbReference type="AlphaFoldDB" id="A0A7N9CGK3"/>
<reference evidence="2 3" key="1">
    <citation type="submission" date="2013-03" db="EMBL/GenBank/DDBJ databases">
        <authorList>
            <person name="Warren W."/>
            <person name="Wilson R.K."/>
        </authorList>
    </citation>
    <scope>NUCLEOTIDE SEQUENCE</scope>
</reference>
<name>A0A7N9CGK3_MACFA</name>
<dbReference type="PANTHER" id="PTHR12138:SF135">
    <property type="entry name" value="SAM DOMAIN-CONTAINING PROTEIN"/>
    <property type="match status" value="1"/>
</dbReference>
<accession>A0A7N9CGK3</accession>
<evidence type="ECO:0000313" key="3">
    <source>
        <dbReference type="Proteomes" id="UP000233100"/>
    </source>
</evidence>
<keyword evidence="1" id="KW-1133">Transmembrane helix</keyword>
<reference evidence="2" key="3">
    <citation type="submission" date="2025-09" db="UniProtKB">
        <authorList>
            <consortium name="Ensembl"/>
        </authorList>
    </citation>
    <scope>IDENTIFICATION</scope>
</reference>
<feature type="transmembrane region" description="Helical" evidence="1">
    <location>
        <begin position="106"/>
        <end position="131"/>
    </location>
</feature>